<comment type="caution">
    <text evidence="1">The sequence shown here is derived from an EMBL/GenBank/DDBJ whole genome shotgun (WGS) entry which is preliminary data.</text>
</comment>
<evidence type="ECO:0000313" key="1">
    <source>
        <dbReference type="EMBL" id="KAJ0170616.1"/>
    </source>
</evidence>
<organism evidence="1 2">
    <name type="scientific">Dendrolimus kikuchii</name>
    <dbReference type="NCBI Taxonomy" id="765133"/>
    <lineage>
        <taxon>Eukaryota</taxon>
        <taxon>Metazoa</taxon>
        <taxon>Ecdysozoa</taxon>
        <taxon>Arthropoda</taxon>
        <taxon>Hexapoda</taxon>
        <taxon>Insecta</taxon>
        <taxon>Pterygota</taxon>
        <taxon>Neoptera</taxon>
        <taxon>Endopterygota</taxon>
        <taxon>Lepidoptera</taxon>
        <taxon>Glossata</taxon>
        <taxon>Ditrysia</taxon>
        <taxon>Bombycoidea</taxon>
        <taxon>Lasiocampidae</taxon>
        <taxon>Dendrolimus</taxon>
    </lineage>
</organism>
<protein>
    <submittedName>
        <fullName evidence="1">Uncharacterized protein</fullName>
    </submittedName>
</protein>
<evidence type="ECO:0000313" key="2">
    <source>
        <dbReference type="Proteomes" id="UP000824533"/>
    </source>
</evidence>
<gene>
    <name evidence="1" type="ORF">K1T71_013987</name>
</gene>
<sequence length="330" mass="36992">MELLLLGLFDVTKMKLILILSSLLTIQAGVIKIENCDGLTVNGICHKQEILHENLGGPILLSVDLKSNVLYFSYHFPNLLYTTARLSLDTKEFKNIEGVTFGYTQAVDRNSHDVYIGGSDGLYKYDAVADKATFIGVKGAYVLRVYYKDVLYYSSYPTKSLNTFENGVSKKIPGLEDTKVDQFFIDDGFIYFTNDTGLYSWKKGTKDTVLYNSPRPTGFRGSRGFALDTKGMVHICMQDGVYVIKEDSLTVEKIVNLDNAFGCAIDKNNNVVYSDGTRLVRLLPSPFTTLHSTIKNNDNLTPNYLTNMTYAEQRNVWSGLKNFPALTSEI</sequence>
<reference evidence="1 2" key="1">
    <citation type="journal article" date="2021" name="Front. Genet.">
        <title>Chromosome-Level Genome Assembly Reveals Significant Gene Expansion in the Toll and IMD Signaling Pathways of Dendrolimus kikuchii.</title>
        <authorList>
            <person name="Zhou J."/>
            <person name="Wu P."/>
            <person name="Xiong Z."/>
            <person name="Liu N."/>
            <person name="Zhao N."/>
            <person name="Ji M."/>
            <person name="Qiu Y."/>
            <person name="Yang B."/>
        </authorList>
    </citation>
    <scope>NUCLEOTIDE SEQUENCE [LARGE SCALE GENOMIC DNA]</scope>
    <source>
        <strain evidence="1">Ann1</strain>
    </source>
</reference>
<dbReference type="Proteomes" id="UP000824533">
    <property type="component" value="Linkage Group LG27"/>
</dbReference>
<keyword evidence="2" id="KW-1185">Reference proteome</keyword>
<proteinExistence type="predicted"/>
<name>A0ACC1CGJ4_9NEOP</name>
<dbReference type="EMBL" id="CM034413">
    <property type="protein sequence ID" value="KAJ0170616.1"/>
    <property type="molecule type" value="Genomic_DNA"/>
</dbReference>
<accession>A0ACC1CGJ4</accession>